<dbReference type="Gene3D" id="1.10.10.2840">
    <property type="entry name" value="PucR C-terminal helix-turn-helix domain"/>
    <property type="match status" value="1"/>
</dbReference>
<dbReference type="InterPro" id="IPR042070">
    <property type="entry name" value="PucR_C-HTH_sf"/>
</dbReference>
<dbReference type="RefSeq" id="WP_128385977.1">
    <property type="nucleotide sequence ID" value="NZ_CP035037.1"/>
</dbReference>
<organism evidence="3 4">
    <name type="scientific">Leucobacter muris</name>
    <dbReference type="NCBI Taxonomy" id="1935379"/>
    <lineage>
        <taxon>Bacteria</taxon>
        <taxon>Bacillati</taxon>
        <taxon>Actinomycetota</taxon>
        <taxon>Actinomycetes</taxon>
        <taxon>Micrococcales</taxon>
        <taxon>Microbacteriaceae</taxon>
        <taxon>Leucobacter</taxon>
    </lineage>
</organism>
<keyword evidence="4" id="KW-1185">Reference proteome</keyword>
<evidence type="ECO:0000256" key="1">
    <source>
        <dbReference type="SAM" id="MobiDB-lite"/>
    </source>
</evidence>
<dbReference type="PANTHER" id="PTHR33744">
    <property type="entry name" value="CARBOHYDRATE DIACID REGULATOR"/>
    <property type="match status" value="1"/>
</dbReference>
<dbReference type="Proteomes" id="UP000285768">
    <property type="component" value="Chromosome"/>
</dbReference>
<sequence length="564" mass="60709">MRLSVSAEPSLTGGGTPSREAAWQPRFGVRLSTLEQRLGSDLVQVDAPAGADDPLIQALDIYDARSGEAGGEGTLLSIVSADAMRSDELLRALRAAAGKGCVGVAFKSGVEVPREDSAPVPFERLVREAGLVAVVLAPEVNWREFDALITRLLGENARSLTLAPSTGDKLFAIANTVARVFGGSVAIENHQRDILAHSSVLDQAIDELRTTGILFRRAGDAPVNERRYREVLAANGIVRFERYRSFLPRAAIAIRAGAIPLGTIWVLDPDGEDPAASPLPPERERVLRQAADLAADAMLGEWQTSTRDGARREAALRRMIAGAAQPGDREIVDPSGIANGVLLHCAVPRTQSTAVHTAEIRTSLGRYLATYVPDLVLFSDGNEITALCPASQVETVREWVVAALSEVDGSARSAIHVGLSDPHPLSTGLPRANEEARQLAALASGVAEQVGTVARLRPQLFFAACLSQLELDSRLVLPEVRQMLDADSPLAPLAETLECWLEQACSISRTAARLQVHEQTVRYRIRKLRERLGSADGDHRALLIAWAQLSALRLQQSLPRDDGE</sequence>
<evidence type="ECO:0000313" key="3">
    <source>
        <dbReference type="EMBL" id="QAB16589.1"/>
    </source>
</evidence>
<dbReference type="EMBL" id="CP035037">
    <property type="protein sequence ID" value="QAB16589.1"/>
    <property type="molecule type" value="Genomic_DNA"/>
</dbReference>
<dbReference type="InterPro" id="IPR025736">
    <property type="entry name" value="PucR_C-HTH_dom"/>
</dbReference>
<dbReference type="Pfam" id="PF13556">
    <property type="entry name" value="HTH_30"/>
    <property type="match status" value="1"/>
</dbReference>
<proteinExistence type="predicted"/>
<protein>
    <submittedName>
        <fullName evidence="3">PucR family transcriptional regulator</fullName>
    </submittedName>
</protein>
<dbReference type="PANTHER" id="PTHR33744:SF17">
    <property type="entry name" value="CONSERVED PROTEIN"/>
    <property type="match status" value="1"/>
</dbReference>
<name>A0ABX5QBZ9_9MICO</name>
<accession>A0ABX5QBZ9</accession>
<feature type="region of interest" description="Disordered" evidence="1">
    <location>
        <begin position="1"/>
        <end position="20"/>
    </location>
</feature>
<dbReference type="InterPro" id="IPR051448">
    <property type="entry name" value="CdaR-like_regulators"/>
</dbReference>
<reference evidence="3 4" key="1">
    <citation type="submission" date="2019-01" db="EMBL/GenBank/DDBJ databases">
        <title>Leucobacter muris sp. nov. isolated from the nose of a laboratory mouse.</title>
        <authorList>
            <person name="Benga L."/>
            <person name="Sproeer C."/>
            <person name="Schumann P."/>
            <person name="Verbarg S."/>
            <person name="Bunk B."/>
            <person name="Engelhardt E."/>
            <person name="Benten P.M."/>
            <person name="Sager M."/>
        </authorList>
    </citation>
    <scope>NUCLEOTIDE SEQUENCE [LARGE SCALE GENOMIC DNA]</scope>
    <source>
        <strain evidence="3 4">DSM 101948</strain>
    </source>
</reference>
<evidence type="ECO:0000313" key="4">
    <source>
        <dbReference type="Proteomes" id="UP000285768"/>
    </source>
</evidence>
<gene>
    <name evidence="3" type="ORF">Leucomu_00335</name>
</gene>
<evidence type="ECO:0000259" key="2">
    <source>
        <dbReference type="Pfam" id="PF13556"/>
    </source>
</evidence>
<feature type="domain" description="PucR C-terminal helix-turn-helix" evidence="2">
    <location>
        <begin position="493"/>
        <end position="543"/>
    </location>
</feature>